<reference evidence="11" key="1">
    <citation type="journal article" date="2019" name="Int. J. Syst. Evol. Microbiol.">
        <title>The Global Catalogue of Microorganisms (GCM) 10K type strain sequencing project: providing services to taxonomists for standard genome sequencing and annotation.</title>
        <authorList>
            <consortium name="The Broad Institute Genomics Platform"/>
            <consortium name="The Broad Institute Genome Sequencing Center for Infectious Disease"/>
            <person name="Wu L."/>
            <person name="Ma J."/>
        </authorList>
    </citation>
    <scope>NUCLEOTIDE SEQUENCE [LARGE SCALE GENOMIC DNA]</scope>
    <source>
        <strain evidence="11">KCTC 32998</strain>
    </source>
</reference>
<dbReference type="PROSITE" id="PS00211">
    <property type="entry name" value="ABC_TRANSPORTER_1"/>
    <property type="match status" value="1"/>
</dbReference>
<evidence type="ECO:0000259" key="8">
    <source>
        <dbReference type="PROSITE" id="PS50893"/>
    </source>
</evidence>
<evidence type="ECO:0000256" key="1">
    <source>
        <dbReference type="ARBA" id="ARBA00004651"/>
    </source>
</evidence>
<keyword evidence="5 7" id="KW-1133">Transmembrane helix</keyword>
<feature type="transmembrane region" description="Helical" evidence="7">
    <location>
        <begin position="252"/>
        <end position="274"/>
    </location>
</feature>
<keyword evidence="2 7" id="KW-0812">Transmembrane</keyword>
<dbReference type="PROSITE" id="PS50893">
    <property type="entry name" value="ABC_TRANSPORTER_2"/>
    <property type="match status" value="1"/>
</dbReference>
<dbReference type="EMBL" id="BMZI01000001">
    <property type="protein sequence ID" value="GHB10105.1"/>
    <property type="molecule type" value="Genomic_DNA"/>
</dbReference>
<organism evidence="10 11">
    <name type="scientific">Salinicola rhizosphaerae</name>
    <dbReference type="NCBI Taxonomy" id="1443141"/>
    <lineage>
        <taxon>Bacteria</taxon>
        <taxon>Pseudomonadati</taxon>
        <taxon>Pseudomonadota</taxon>
        <taxon>Gammaproteobacteria</taxon>
        <taxon>Oceanospirillales</taxon>
        <taxon>Halomonadaceae</taxon>
        <taxon>Salinicola</taxon>
    </lineage>
</organism>
<keyword evidence="6 7" id="KW-0472">Membrane</keyword>
<evidence type="ECO:0000256" key="5">
    <source>
        <dbReference type="ARBA" id="ARBA00022989"/>
    </source>
</evidence>
<evidence type="ECO:0000313" key="10">
    <source>
        <dbReference type="EMBL" id="GHB10105.1"/>
    </source>
</evidence>
<dbReference type="PANTHER" id="PTHR24221:SF654">
    <property type="entry name" value="ATP-BINDING CASSETTE SUB-FAMILY B MEMBER 6"/>
    <property type="match status" value="1"/>
</dbReference>
<feature type="domain" description="ABC transporter" evidence="8">
    <location>
        <begin position="343"/>
        <end position="561"/>
    </location>
</feature>
<comment type="subcellular location">
    <subcellularLocation>
        <location evidence="1">Cell membrane</location>
        <topology evidence="1">Multi-pass membrane protein</topology>
    </subcellularLocation>
</comment>
<dbReference type="Gene3D" id="1.20.1560.10">
    <property type="entry name" value="ABC transporter type 1, transmembrane domain"/>
    <property type="match status" value="1"/>
</dbReference>
<dbReference type="NCBIfam" id="TIGR02868">
    <property type="entry name" value="CydC"/>
    <property type="match status" value="1"/>
</dbReference>
<dbReference type="PROSITE" id="PS50929">
    <property type="entry name" value="ABC_TM1F"/>
    <property type="match status" value="1"/>
</dbReference>
<keyword evidence="4" id="KW-0067">ATP-binding</keyword>
<sequence length="561" mass="60592">MALTLQPLKPWLAVLGERRGRLLIGALLMLLTLLSALGLLTLSGWFITATAVTAALGAGAYLDVFTPGSGIRFFAVSRTLSRYLERLYNHDTVLRLLADLRGRVFRGLVTLDAATLGRARSSEWLNRLTADIDTLDNLYLRLLAPPLAALIAILGFAGFAMAFLPAAGVLLLAVLVPLWLVLTLGCACWGWQASYRRVDREERLRVRTIEQIDGLAELRAYGATGRHQALWQAEECELLADQRRLGWRTAAANALQTLGVQLAMLAVLLIGLFSFAAGDISGPVMVMMALGTLAVSEALGNLPMAFTKLGATVRAAQRLNAQMTLRTSLQGEPLTGGGQAPGLDYRDINVRLGGRNLYRYLSLSIHPGERVGIIGPSGCGKSTLADLAVRAFDPDEGCVSFAGRDLVGVDPASLRARIGYLTQRSELFHDTLAANLRIGDPQATDADLWRALERVELKTWADSLPSGLDTWLGEQGRQVSGGQARRIALARILLRNSPLVILDEPVSGLDSATAARIKAMLDVWLAGRTVLMLAHARNAMPACDRIGRLSPGEEGAHWVEE</sequence>
<accession>A0ABQ3DRN7</accession>
<evidence type="ECO:0000256" key="7">
    <source>
        <dbReference type="SAM" id="Phobius"/>
    </source>
</evidence>
<gene>
    <name evidence="10" type="ORF">GCM10009038_04810</name>
</gene>
<name>A0ABQ3DRN7_9GAMM</name>
<evidence type="ECO:0000256" key="6">
    <source>
        <dbReference type="ARBA" id="ARBA00023136"/>
    </source>
</evidence>
<evidence type="ECO:0000313" key="11">
    <source>
        <dbReference type="Proteomes" id="UP000646745"/>
    </source>
</evidence>
<dbReference type="InterPro" id="IPR011527">
    <property type="entry name" value="ABC1_TM_dom"/>
</dbReference>
<dbReference type="InterPro" id="IPR039421">
    <property type="entry name" value="Type_1_exporter"/>
</dbReference>
<dbReference type="InterPro" id="IPR003593">
    <property type="entry name" value="AAA+_ATPase"/>
</dbReference>
<keyword evidence="11" id="KW-1185">Reference proteome</keyword>
<evidence type="ECO:0000259" key="9">
    <source>
        <dbReference type="PROSITE" id="PS50929"/>
    </source>
</evidence>
<proteinExistence type="predicted"/>
<evidence type="ECO:0000256" key="3">
    <source>
        <dbReference type="ARBA" id="ARBA00022741"/>
    </source>
</evidence>
<dbReference type="SUPFAM" id="SSF52540">
    <property type="entry name" value="P-loop containing nucleoside triphosphate hydrolases"/>
    <property type="match status" value="1"/>
</dbReference>
<dbReference type="PANTHER" id="PTHR24221">
    <property type="entry name" value="ATP-BINDING CASSETTE SUB-FAMILY B"/>
    <property type="match status" value="1"/>
</dbReference>
<dbReference type="InterPro" id="IPR036640">
    <property type="entry name" value="ABC1_TM_sf"/>
</dbReference>
<dbReference type="InterPro" id="IPR017871">
    <property type="entry name" value="ABC_transporter-like_CS"/>
</dbReference>
<evidence type="ECO:0000256" key="2">
    <source>
        <dbReference type="ARBA" id="ARBA00022692"/>
    </source>
</evidence>
<keyword evidence="3" id="KW-0547">Nucleotide-binding</keyword>
<dbReference type="Pfam" id="PF00005">
    <property type="entry name" value="ABC_tran"/>
    <property type="match status" value="1"/>
</dbReference>
<dbReference type="InterPro" id="IPR003439">
    <property type="entry name" value="ABC_transporter-like_ATP-bd"/>
</dbReference>
<feature type="transmembrane region" description="Helical" evidence="7">
    <location>
        <begin position="142"/>
        <end position="164"/>
    </location>
</feature>
<dbReference type="SUPFAM" id="SSF90123">
    <property type="entry name" value="ABC transporter transmembrane region"/>
    <property type="match status" value="1"/>
</dbReference>
<feature type="transmembrane region" description="Helical" evidence="7">
    <location>
        <begin position="170"/>
        <end position="191"/>
    </location>
</feature>
<protein>
    <submittedName>
        <fullName evidence="10">Thiol reductant ABC exporter subunit CydC</fullName>
    </submittedName>
</protein>
<dbReference type="Gene3D" id="3.40.50.300">
    <property type="entry name" value="P-loop containing nucleotide triphosphate hydrolases"/>
    <property type="match status" value="1"/>
</dbReference>
<dbReference type="Pfam" id="PF00664">
    <property type="entry name" value="ABC_membrane"/>
    <property type="match status" value="1"/>
</dbReference>
<feature type="transmembrane region" description="Helical" evidence="7">
    <location>
        <begin position="21"/>
        <end position="39"/>
    </location>
</feature>
<dbReference type="SMART" id="SM00382">
    <property type="entry name" value="AAA"/>
    <property type="match status" value="1"/>
</dbReference>
<dbReference type="InterPro" id="IPR027417">
    <property type="entry name" value="P-loop_NTPase"/>
</dbReference>
<feature type="domain" description="ABC transmembrane type-1" evidence="9">
    <location>
        <begin position="23"/>
        <end position="311"/>
    </location>
</feature>
<comment type="caution">
    <text evidence="10">The sequence shown here is derived from an EMBL/GenBank/DDBJ whole genome shotgun (WGS) entry which is preliminary data.</text>
</comment>
<dbReference type="InterPro" id="IPR014223">
    <property type="entry name" value="ABC_CydC/D"/>
</dbReference>
<evidence type="ECO:0000256" key="4">
    <source>
        <dbReference type="ARBA" id="ARBA00022840"/>
    </source>
</evidence>
<dbReference type="Proteomes" id="UP000646745">
    <property type="component" value="Unassembled WGS sequence"/>
</dbReference>